<keyword evidence="1" id="KW-0732">Signal</keyword>
<gene>
    <name evidence="2" type="ORF">KHY36_01290</name>
</gene>
<dbReference type="EMBL" id="JAGZGG010000002">
    <property type="protein sequence ID" value="MBS5331148.1"/>
    <property type="molecule type" value="Genomic_DNA"/>
</dbReference>
<name>A0A943D8T8_9FIRM</name>
<sequence length="379" mass="40443">MRSIKTKLFSLAMAVSMVLALAGCAMSTPSTVGSIGGIEIPAGIYLLAQYNSYNTAANAAELATGETASDVKAVLKATCTGTIGDEEVTATGSEYVAKLTDRAISYYAEVERRFTEMNGVLDDAATAEAADTADNLWSTNGDLYTANGISKTSLQTYLLNAQKAKALLKMTYGPDGTTPVAEDEYTDFVNNDCYYIEAVQFPLVDYSTYSMADDDQKAAIMATAESCMAELNTTATAETASNSALYTAAMTYVPQAMAAMGSSLDASQAVYYAASQLYTPDDLSSYGSDEYNNLTDPLDEAGLNHWTTINLGTTILVARKIDPFKTYTVDELNSMYDLLSSMKSTDIQSELYAAGAALEHNLNSSALNTYSASKIKKNV</sequence>
<accession>A0A943D8T8</accession>
<evidence type="ECO:0008006" key="4">
    <source>
        <dbReference type="Google" id="ProtNLM"/>
    </source>
</evidence>
<comment type="caution">
    <text evidence="2">The sequence shown here is derived from an EMBL/GenBank/DDBJ whole genome shotgun (WGS) entry which is preliminary data.</text>
</comment>
<evidence type="ECO:0000313" key="3">
    <source>
        <dbReference type="Proteomes" id="UP000759273"/>
    </source>
</evidence>
<feature type="chain" id="PRO_5039049248" description="Foldase" evidence="1">
    <location>
        <begin position="28"/>
        <end position="379"/>
    </location>
</feature>
<evidence type="ECO:0000256" key="1">
    <source>
        <dbReference type="SAM" id="SignalP"/>
    </source>
</evidence>
<dbReference type="PROSITE" id="PS51257">
    <property type="entry name" value="PROKAR_LIPOPROTEIN"/>
    <property type="match status" value="1"/>
</dbReference>
<dbReference type="AlphaFoldDB" id="A0A943D8T8"/>
<dbReference type="Proteomes" id="UP000759273">
    <property type="component" value="Unassembled WGS sequence"/>
</dbReference>
<evidence type="ECO:0000313" key="2">
    <source>
        <dbReference type="EMBL" id="MBS5331148.1"/>
    </source>
</evidence>
<feature type="signal peptide" evidence="1">
    <location>
        <begin position="1"/>
        <end position="27"/>
    </location>
</feature>
<reference evidence="2" key="1">
    <citation type="submission" date="2021-02" db="EMBL/GenBank/DDBJ databases">
        <title>Infant gut strain persistence is associated with maternal origin, phylogeny, and functional potential including surface adhesion and iron acquisition.</title>
        <authorList>
            <person name="Lou Y.C."/>
        </authorList>
    </citation>
    <scope>NUCLEOTIDE SEQUENCE</scope>
    <source>
        <strain evidence="2">L3_101_000M1_dasL3_101_000M1_concoct_87</strain>
    </source>
</reference>
<proteinExistence type="predicted"/>
<protein>
    <recommendedName>
        <fullName evidence="4">Foldase</fullName>
    </recommendedName>
</protein>
<organism evidence="2 3">
    <name type="scientific">Subdoligranulum variabile</name>
    <dbReference type="NCBI Taxonomy" id="214851"/>
    <lineage>
        <taxon>Bacteria</taxon>
        <taxon>Bacillati</taxon>
        <taxon>Bacillota</taxon>
        <taxon>Clostridia</taxon>
        <taxon>Eubacteriales</taxon>
        <taxon>Oscillospiraceae</taxon>
        <taxon>Subdoligranulum</taxon>
    </lineage>
</organism>